<proteinExistence type="inferred from homology"/>
<reference evidence="4 5" key="1">
    <citation type="submission" date="2024-02" db="EMBL/GenBank/DDBJ databases">
        <title>Discinaceae phylogenomics.</title>
        <authorList>
            <person name="Dirks A.C."/>
            <person name="James T.Y."/>
        </authorList>
    </citation>
    <scope>NUCLEOTIDE SEQUENCE [LARGE SCALE GENOMIC DNA]</scope>
    <source>
        <strain evidence="4 5">ACD0624</strain>
    </source>
</reference>
<dbReference type="HAMAP" id="MF_01385">
    <property type="entry name" value="UreF"/>
    <property type="match status" value="1"/>
</dbReference>
<keyword evidence="1" id="KW-0996">Nickel insertion</keyword>
<evidence type="ECO:0000313" key="4">
    <source>
        <dbReference type="EMBL" id="KAL0635857.1"/>
    </source>
</evidence>
<dbReference type="Proteomes" id="UP001447188">
    <property type="component" value="Unassembled WGS sequence"/>
</dbReference>
<evidence type="ECO:0000256" key="2">
    <source>
        <dbReference type="ARBA" id="ARBA00023186"/>
    </source>
</evidence>
<accession>A0ABR3GIV0</accession>
<dbReference type="InterPro" id="IPR002639">
    <property type="entry name" value="UreF"/>
</dbReference>
<evidence type="ECO:0008006" key="6">
    <source>
        <dbReference type="Google" id="ProtNLM"/>
    </source>
</evidence>
<dbReference type="PANTHER" id="PTHR33620:SF1">
    <property type="entry name" value="UREASE ACCESSORY PROTEIN F"/>
    <property type="match status" value="1"/>
</dbReference>
<comment type="caution">
    <text evidence="4">The sequence shown here is derived from an EMBL/GenBank/DDBJ whole genome shotgun (WGS) entry which is preliminary data.</text>
</comment>
<gene>
    <name evidence="4" type="ORF">Q9L58_005199</name>
</gene>
<evidence type="ECO:0000256" key="3">
    <source>
        <dbReference type="ARBA" id="ARBA00046339"/>
    </source>
</evidence>
<dbReference type="Gene3D" id="1.10.4190.10">
    <property type="entry name" value="Urease accessory protein UreF"/>
    <property type="match status" value="1"/>
</dbReference>
<organism evidence="4 5">
    <name type="scientific">Discina gigas</name>
    <dbReference type="NCBI Taxonomy" id="1032678"/>
    <lineage>
        <taxon>Eukaryota</taxon>
        <taxon>Fungi</taxon>
        <taxon>Dikarya</taxon>
        <taxon>Ascomycota</taxon>
        <taxon>Pezizomycotina</taxon>
        <taxon>Pezizomycetes</taxon>
        <taxon>Pezizales</taxon>
        <taxon>Discinaceae</taxon>
        <taxon>Discina</taxon>
    </lineage>
</organism>
<keyword evidence="2" id="KW-0143">Chaperone</keyword>
<evidence type="ECO:0000256" key="1">
    <source>
        <dbReference type="ARBA" id="ARBA00022988"/>
    </source>
</evidence>
<protein>
    <recommendedName>
        <fullName evidence="6">Urease accessory protein UreF</fullName>
    </recommendedName>
</protein>
<dbReference type="EMBL" id="JBBBZM010000061">
    <property type="protein sequence ID" value="KAL0635857.1"/>
    <property type="molecule type" value="Genomic_DNA"/>
</dbReference>
<dbReference type="Pfam" id="PF01730">
    <property type="entry name" value="UreF"/>
    <property type="match status" value="1"/>
</dbReference>
<dbReference type="PANTHER" id="PTHR33620">
    <property type="entry name" value="UREASE ACCESSORY PROTEIN F"/>
    <property type="match status" value="1"/>
</dbReference>
<dbReference type="PIRSF" id="PIRSF009467">
    <property type="entry name" value="Ureas_acces_UreF"/>
    <property type="match status" value="1"/>
</dbReference>
<name>A0ABR3GIV0_9PEZI</name>
<keyword evidence="5" id="KW-1185">Reference proteome</keyword>
<sequence length="275" mass="28981">MSDTDTDAVSTSLHAEIADLEARLALARARLPTIPAPAPPIPPASTSHLLLLLSDSALPLGSFAFSSGLESYIAHQRTPRPSGLDSVSRFLQLSLHALSTSTLPFVIASHTHPSTSHHLDDLFDASTTCPVARRTSISQGRALSTVFSKSLSPALPTTTTTTTSPFTTYRAAQPHGHFSVAWGLVCAACGVDLQSTCYLFLLGHVKAVVSAAVRMGLVGPYQAQALLAAEETREAVGRGVERGMGVPVEEAAGGVPVLDVYLGRHEVLYSRVFNS</sequence>
<comment type="similarity">
    <text evidence="3">Belongs to the UreF family.</text>
</comment>
<evidence type="ECO:0000313" key="5">
    <source>
        <dbReference type="Proteomes" id="UP001447188"/>
    </source>
</evidence>
<dbReference type="InterPro" id="IPR038277">
    <property type="entry name" value="UreF_sf"/>
</dbReference>